<evidence type="ECO:0000313" key="2">
    <source>
        <dbReference type="Proteomes" id="UP001157502"/>
    </source>
</evidence>
<reference evidence="1" key="1">
    <citation type="submission" date="2021-05" db="EMBL/GenBank/DDBJ databases">
        <authorList>
            <person name="Pan Q."/>
            <person name="Jouanno E."/>
            <person name="Zahm M."/>
            <person name="Klopp C."/>
            <person name="Cabau C."/>
            <person name="Louis A."/>
            <person name="Berthelot C."/>
            <person name="Parey E."/>
            <person name="Roest Crollius H."/>
            <person name="Montfort J."/>
            <person name="Robinson-Rechavi M."/>
            <person name="Bouchez O."/>
            <person name="Lampietro C."/>
            <person name="Lopez Roques C."/>
            <person name="Donnadieu C."/>
            <person name="Postlethwait J."/>
            <person name="Bobe J."/>
            <person name="Dillon D."/>
            <person name="Chandos A."/>
            <person name="von Hippel F."/>
            <person name="Guiguen Y."/>
        </authorList>
    </citation>
    <scope>NUCLEOTIDE SEQUENCE</scope>
    <source>
        <strain evidence="1">YG-Jan2019</strain>
    </source>
</reference>
<name>A0ACC2FWY9_DALPE</name>
<dbReference type="Proteomes" id="UP001157502">
    <property type="component" value="Chromosome 20"/>
</dbReference>
<proteinExistence type="predicted"/>
<keyword evidence="2" id="KW-1185">Reference proteome</keyword>
<sequence length="91" mass="9565">MEDETMGLEDSGDEGSGSQCSYRRADGLKQSVSGDRVLTEPHDGSRMNSLHLPPPPSPPPTAAHNGSRINPASSTMGTHATGSFMPMLLTL</sequence>
<organism evidence="1 2">
    <name type="scientific">Dallia pectoralis</name>
    <name type="common">Alaska blackfish</name>
    <dbReference type="NCBI Taxonomy" id="75939"/>
    <lineage>
        <taxon>Eukaryota</taxon>
        <taxon>Metazoa</taxon>
        <taxon>Chordata</taxon>
        <taxon>Craniata</taxon>
        <taxon>Vertebrata</taxon>
        <taxon>Euteleostomi</taxon>
        <taxon>Actinopterygii</taxon>
        <taxon>Neopterygii</taxon>
        <taxon>Teleostei</taxon>
        <taxon>Protacanthopterygii</taxon>
        <taxon>Esociformes</taxon>
        <taxon>Umbridae</taxon>
        <taxon>Dallia</taxon>
    </lineage>
</organism>
<dbReference type="EMBL" id="CM055747">
    <property type="protein sequence ID" value="KAJ7995862.1"/>
    <property type="molecule type" value="Genomic_DNA"/>
</dbReference>
<protein>
    <submittedName>
        <fullName evidence="1">Uncharacterized protein</fullName>
    </submittedName>
</protein>
<comment type="caution">
    <text evidence="1">The sequence shown here is derived from an EMBL/GenBank/DDBJ whole genome shotgun (WGS) entry which is preliminary data.</text>
</comment>
<accession>A0ACC2FWY9</accession>
<gene>
    <name evidence="1" type="ORF">DPEC_G00231120</name>
</gene>
<evidence type="ECO:0000313" key="1">
    <source>
        <dbReference type="EMBL" id="KAJ7995862.1"/>
    </source>
</evidence>